<name>A0ACC1S7S8_9HYPO</name>
<reference evidence="1" key="1">
    <citation type="submission" date="2022-08" db="EMBL/GenBank/DDBJ databases">
        <title>Genome Sequence of Fusarium decemcellulare.</title>
        <authorList>
            <person name="Buettner E."/>
        </authorList>
    </citation>
    <scope>NUCLEOTIDE SEQUENCE</scope>
    <source>
        <strain evidence="1">Babe19</strain>
    </source>
</reference>
<organism evidence="1 2">
    <name type="scientific">Fusarium decemcellulare</name>
    <dbReference type="NCBI Taxonomy" id="57161"/>
    <lineage>
        <taxon>Eukaryota</taxon>
        <taxon>Fungi</taxon>
        <taxon>Dikarya</taxon>
        <taxon>Ascomycota</taxon>
        <taxon>Pezizomycotina</taxon>
        <taxon>Sordariomycetes</taxon>
        <taxon>Hypocreomycetidae</taxon>
        <taxon>Hypocreales</taxon>
        <taxon>Nectriaceae</taxon>
        <taxon>Fusarium</taxon>
        <taxon>Fusarium decemcellulare species complex</taxon>
    </lineage>
</organism>
<gene>
    <name evidence="1" type="ORF">NM208_g7847</name>
</gene>
<evidence type="ECO:0000313" key="1">
    <source>
        <dbReference type="EMBL" id="KAJ3533744.1"/>
    </source>
</evidence>
<keyword evidence="2" id="KW-1185">Reference proteome</keyword>
<sequence length="1125" mass="126949">MEQTEKPENAAPPAGETSGETSEQNEKPQPVKPTSSPPLLCLGCPRTGTASLMKALQILGYPNVHHGWDACETYELQWQWAVFDRANDATFPNLPTYRGTPFSRAEWDEVFGKYDAVSDIAAHYAESLIPAYPDAKVILVERDIENWYKSMVPIVQESTKPRYRAFVTKMADITGYTSGPACFRMQQGWTRSESPNDTVKNLKTAYVRHYKYVREAVPKEQLLDFKLADGWEPLCQFLGKDIPDVPFPHVNDAAEYKARGKRLRNKIVKKADIAADMESQTVLGMECSYEREAEHEKNKDIKAVYGLNPQNRDDGTRAELLQKLYSSTYYHAKNRHPEPVEGTCQWLIDHPNFQNWRSNVTSGLLYVTGEPGSGKSAFSRYLADQVLRSLSSCYFFFQADVKERNTAEEALRCILRQLFEQRPQLLSDEISRQFEEDGDKIRCSVRRLWRIIVSATENNRAGPIICIFDGLDECQPEGRQQLLTTINDSFGQTNTDARLKVLITTRTLRHIKPTARIPVLRLCDGDNLVCEGLARDIDFVIRHRVAELKKSINLTEAEVQDLTERITQNPKRTHLWVFLIFECLGMCGKKSPDKLKEQWKHLPAILNDTYDKILSQSSDPVKARKLLHIIIAATRPLTLTEMAVAVTIEDSHSSQSELEIELEDHFRNTLEELCGPLVCVIDNKVHLSHHTVKEFLDSSAQMNSTHNDLYLFFTDVVDHFQNPYANIERLRIKPLDCLSENYPFLSYAWENWAVHLRQVDDEDDASIPHMLQLCSPNRLSTLVWLRRKWCERDLKPEDLTPLIVASYLGLPVVARNLLKSTTIDPDTRDGIFGRSALSWAAAGGFDAVVKTFIDAQKAAKRRSFVERLFGTSSIDLDSKSKPRQRGIDGGRPRTALGWAVRLGHESVVKQFLATNRVKVDDKMLWDAARGGHKGVVKMLLETDQIKIDAKDFFKRTALSWAVQCGHEGLTRYLIATGEFCIDTRDSAGRTALTYAARSGEDQLVEQLLATGKVDIDAKDNISRTPLSYAAEMGHDLCVGLLLAAGKPDVNARGERGETPLFHAVSQGRVGVVRLLLATGKVDMDTEDYMGRTPLEMGLIRGHEECVDLLEEAKVVPSYVAVTGSL</sequence>
<proteinExistence type="predicted"/>
<protein>
    <submittedName>
        <fullName evidence="1">Uncharacterized protein</fullName>
    </submittedName>
</protein>
<evidence type="ECO:0000313" key="2">
    <source>
        <dbReference type="Proteomes" id="UP001148629"/>
    </source>
</evidence>
<comment type="caution">
    <text evidence="1">The sequence shown here is derived from an EMBL/GenBank/DDBJ whole genome shotgun (WGS) entry which is preliminary data.</text>
</comment>
<dbReference type="EMBL" id="JANRMS010000840">
    <property type="protein sequence ID" value="KAJ3533744.1"/>
    <property type="molecule type" value="Genomic_DNA"/>
</dbReference>
<dbReference type="Proteomes" id="UP001148629">
    <property type="component" value="Unassembled WGS sequence"/>
</dbReference>
<accession>A0ACC1S7S8</accession>